<dbReference type="EMBL" id="MCFA01000080">
    <property type="protein sequence ID" value="ORY09880.1"/>
    <property type="molecule type" value="Genomic_DNA"/>
</dbReference>
<comment type="caution">
    <text evidence="1">The sequence shown here is derived from an EMBL/GenBank/DDBJ whole genome shotgun (WGS) entry which is preliminary data.</text>
</comment>
<reference evidence="1 2" key="1">
    <citation type="submission" date="2016-07" db="EMBL/GenBank/DDBJ databases">
        <title>Pervasive Adenine N6-methylation of Active Genes in Fungi.</title>
        <authorList>
            <consortium name="DOE Joint Genome Institute"/>
            <person name="Mondo S.J."/>
            <person name="Dannebaum R.O."/>
            <person name="Kuo R.C."/>
            <person name="Labutti K."/>
            <person name="Haridas S."/>
            <person name="Kuo A."/>
            <person name="Salamov A."/>
            <person name="Ahrendt S.R."/>
            <person name="Lipzen A."/>
            <person name="Sullivan W."/>
            <person name="Andreopoulos W.B."/>
            <person name="Clum A."/>
            <person name="Lindquist E."/>
            <person name="Daum C."/>
            <person name="Ramamoorthy G.K."/>
            <person name="Gryganskyi A."/>
            <person name="Culley D."/>
            <person name="Magnuson J.K."/>
            <person name="James T.Y."/>
            <person name="O'Malley M.A."/>
            <person name="Stajich J.E."/>
            <person name="Spatafora J.W."/>
            <person name="Visel A."/>
            <person name="Grigoriev I.V."/>
        </authorList>
    </citation>
    <scope>NUCLEOTIDE SEQUENCE [LARGE SCALE GENOMIC DNA]</scope>
    <source>
        <strain evidence="1 2">CBS 115471</strain>
    </source>
</reference>
<dbReference type="AlphaFoldDB" id="A0A1Y1ZHY6"/>
<keyword evidence="2" id="KW-1185">Reference proteome</keyword>
<gene>
    <name evidence="1" type="ORF">BCR34DRAFT_362563</name>
</gene>
<name>A0A1Y1ZHY6_9PLEO</name>
<organism evidence="1 2">
    <name type="scientific">Clohesyomyces aquaticus</name>
    <dbReference type="NCBI Taxonomy" id="1231657"/>
    <lineage>
        <taxon>Eukaryota</taxon>
        <taxon>Fungi</taxon>
        <taxon>Dikarya</taxon>
        <taxon>Ascomycota</taxon>
        <taxon>Pezizomycotina</taxon>
        <taxon>Dothideomycetes</taxon>
        <taxon>Pleosporomycetidae</taxon>
        <taxon>Pleosporales</taxon>
        <taxon>Lindgomycetaceae</taxon>
        <taxon>Clohesyomyces</taxon>
    </lineage>
</organism>
<proteinExistence type="predicted"/>
<evidence type="ECO:0000313" key="1">
    <source>
        <dbReference type="EMBL" id="ORY09880.1"/>
    </source>
</evidence>
<sequence length="208" mass="22835">MAFSCPELSFESYVSKKGAKNGPQRNVGCSDHGSASVCITLRTLPHHTQACVVASWGAGAQGQAFRGRNIWLIFASIFRQCARFSLPRYTTSCVLVSFISLFVCHKRPNKLVQTLRASSGFRTIGWVNDAKHSVSGKENGPSCYQCTVSLLVLPSVNQQSSPLCSQVGVIIVSPQEHGIGRQRRKDDIELSLIRHLVIIAVHQSPEKR</sequence>
<accession>A0A1Y1ZHY6</accession>
<dbReference type="Proteomes" id="UP000193144">
    <property type="component" value="Unassembled WGS sequence"/>
</dbReference>
<protein>
    <submittedName>
        <fullName evidence="1">Uncharacterized protein</fullName>
    </submittedName>
</protein>
<evidence type="ECO:0000313" key="2">
    <source>
        <dbReference type="Proteomes" id="UP000193144"/>
    </source>
</evidence>